<feature type="transmembrane region" description="Helical" evidence="19">
    <location>
        <begin position="183"/>
        <end position="212"/>
    </location>
</feature>
<sequence>MMRAALAAIGFLTRIPVPARVFADAGAQRRALAWYPLAGALIGLSLCALAWCLQTRPPLLSAALLLIAWTASTGALHLDGLADTADAWVGGLRADPQQSRARTLEIMKDPRSGPLAVTAVVLLLVLKFAALASLPAPAWAALLLAPLLARAALTLAFLTTPYVRSGGLGQALAGAPRAGCIVALIASGAACALAGWRGALALAAALLVFALWRRACLRRLQGMTGDTCGALAELTEAAVLAALALSY</sequence>
<evidence type="ECO:0000256" key="12">
    <source>
        <dbReference type="ARBA" id="ARBA00022989"/>
    </source>
</evidence>
<protein>
    <recommendedName>
        <fullName evidence="6 19">Adenosylcobinamide-GDP ribazoletransferase</fullName>
        <ecNumber evidence="5 19">2.7.8.26</ecNumber>
    </recommendedName>
    <alternativeName>
        <fullName evidence="16 19">Cobalamin synthase</fullName>
    </alternativeName>
    <alternativeName>
        <fullName evidence="15 19">Cobalamin-5'-phosphate synthase</fullName>
    </alternativeName>
</protein>
<gene>
    <name evidence="19" type="primary">cobS</name>
    <name evidence="20" type="ORF">D9T17_08290</name>
</gene>
<dbReference type="EMBL" id="RCTY01000021">
    <property type="protein sequence ID" value="ROU07523.1"/>
    <property type="molecule type" value="Genomic_DNA"/>
</dbReference>
<dbReference type="AlphaFoldDB" id="A0A3N2RJ66"/>
<dbReference type="RefSeq" id="WP_123647001.1">
    <property type="nucleotide sequence ID" value="NZ_RCTY01000021.1"/>
</dbReference>
<evidence type="ECO:0000256" key="4">
    <source>
        <dbReference type="ARBA" id="ARBA00010561"/>
    </source>
</evidence>
<keyword evidence="9 19" id="KW-0808">Transferase</keyword>
<evidence type="ECO:0000256" key="7">
    <source>
        <dbReference type="ARBA" id="ARBA00022475"/>
    </source>
</evidence>
<evidence type="ECO:0000313" key="20">
    <source>
        <dbReference type="EMBL" id="ROU07523.1"/>
    </source>
</evidence>
<dbReference type="GO" id="GO:0051073">
    <property type="term" value="F:adenosylcobinamide-GDP ribazoletransferase activity"/>
    <property type="evidence" value="ECO:0007669"/>
    <property type="project" value="UniProtKB-UniRule"/>
</dbReference>
<keyword evidence="12 19" id="KW-1133">Transmembrane helix</keyword>
<comment type="pathway">
    <text evidence="3 19">Cofactor biosynthesis; adenosylcobalamin biosynthesis; adenosylcobalamin from cob(II)yrinate a,c-diamide: step 7/7.</text>
</comment>
<dbReference type="NCBIfam" id="NF001278">
    <property type="entry name" value="PRK00235.1-5"/>
    <property type="match status" value="1"/>
</dbReference>
<keyword evidence="7 19" id="KW-1003">Cell membrane</keyword>
<evidence type="ECO:0000256" key="14">
    <source>
        <dbReference type="ARBA" id="ARBA00025228"/>
    </source>
</evidence>
<evidence type="ECO:0000256" key="13">
    <source>
        <dbReference type="ARBA" id="ARBA00023136"/>
    </source>
</evidence>
<dbReference type="GO" id="GO:0009236">
    <property type="term" value="P:cobalamin biosynthetic process"/>
    <property type="evidence" value="ECO:0007669"/>
    <property type="project" value="UniProtKB-UniRule"/>
</dbReference>
<evidence type="ECO:0000256" key="3">
    <source>
        <dbReference type="ARBA" id="ARBA00004663"/>
    </source>
</evidence>
<feature type="transmembrane region" description="Helical" evidence="19">
    <location>
        <begin position="115"/>
        <end position="134"/>
    </location>
</feature>
<accession>A0A3N2RJ66</accession>
<comment type="function">
    <text evidence="14 19">Joins adenosylcobinamide-GDP and alpha-ribazole to generate adenosylcobalamin (Ado-cobalamin). Also synthesizes adenosylcobalamin 5'-phosphate from adenosylcobinamide-GDP and alpha-ribazole 5'-phosphate.</text>
</comment>
<feature type="transmembrane region" description="Helical" evidence="19">
    <location>
        <begin position="59"/>
        <end position="78"/>
    </location>
</feature>
<comment type="catalytic activity">
    <reaction evidence="17 19">
        <text>alpha-ribazole + adenosylcob(III)inamide-GDP = adenosylcob(III)alamin + GMP + H(+)</text>
        <dbReference type="Rhea" id="RHEA:16049"/>
        <dbReference type="ChEBI" id="CHEBI:10329"/>
        <dbReference type="ChEBI" id="CHEBI:15378"/>
        <dbReference type="ChEBI" id="CHEBI:18408"/>
        <dbReference type="ChEBI" id="CHEBI:58115"/>
        <dbReference type="ChEBI" id="CHEBI:60487"/>
        <dbReference type="EC" id="2.7.8.26"/>
    </reaction>
</comment>
<evidence type="ECO:0000256" key="9">
    <source>
        <dbReference type="ARBA" id="ARBA00022679"/>
    </source>
</evidence>
<evidence type="ECO:0000256" key="19">
    <source>
        <dbReference type="HAMAP-Rule" id="MF_00719"/>
    </source>
</evidence>
<dbReference type="Pfam" id="PF02654">
    <property type="entry name" value="CobS"/>
    <property type="match status" value="1"/>
</dbReference>
<evidence type="ECO:0000313" key="21">
    <source>
        <dbReference type="Proteomes" id="UP000275910"/>
    </source>
</evidence>
<dbReference type="GO" id="GO:0008818">
    <property type="term" value="F:cobalamin 5'-phosphate synthase activity"/>
    <property type="evidence" value="ECO:0007669"/>
    <property type="project" value="UniProtKB-UniRule"/>
</dbReference>
<feature type="transmembrane region" description="Helical" evidence="19">
    <location>
        <begin position="141"/>
        <end position="163"/>
    </location>
</feature>
<evidence type="ECO:0000256" key="15">
    <source>
        <dbReference type="ARBA" id="ARBA00032605"/>
    </source>
</evidence>
<dbReference type="NCBIfam" id="TIGR00317">
    <property type="entry name" value="cobS"/>
    <property type="match status" value="1"/>
</dbReference>
<evidence type="ECO:0000256" key="1">
    <source>
        <dbReference type="ARBA" id="ARBA00001946"/>
    </source>
</evidence>
<dbReference type="InterPro" id="IPR003805">
    <property type="entry name" value="CobS"/>
</dbReference>
<reference evidence="20 21" key="1">
    <citation type="submission" date="2018-10" db="EMBL/GenBank/DDBJ databases">
        <title>The genome of Lysobacter enzymogenes OH11.</title>
        <authorList>
            <person name="Liu F."/>
            <person name="Zhao Y."/>
            <person name="Qian G."/>
            <person name="Chen Y."/>
            <person name="Xu H."/>
        </authorList>
    </citation>
    <scope>NUCLEOTIDE SEQUENCE [LARGE SCALE GENOMIC DNA]</scope>
    <source>
        <strain evidence="20 21">OH11</strain>
    </source>
</reference>
<dbReference type="HAMAP" id="MF_00719">
    <property type="entry name" value="CobS"/>
    <property type="match status" value="1"/>
</dbReference>
<evidence type="ECO:0000256" key="10">
    <source>
        <dbReference type="ARBA" id="ARBA00022692"/>
    </source>
</evidence>
<evidence type="ECO:0000256" key="16">
    <source>
        <dbReference type="ARBA" id="ARBA00032853"/>
    </source>
</evidence>
<evidence type="ECO:0000256" key="2">
    <source>
        <dbReference type="ARBA" id="ARBA00004651"/>
    </source>
</evidence>
<dbReference type="UniPathway" id="UPA00148">
    <property type="reaction ID" value="UER00238"/>
</dbReference>
<comment type="cofactor">
    <cofactor evidence="1 19">
        <name>Mg(2+)</name>
        <dbReference type="ChEBI" id="CHEBI:18420"/>
    </cofactor>
</comment>
<keyword evidence="10 19" id="KW-0812">Transmembrane</keyword>
<dbReference type="PANTHER" id="PTHR34148">
    <property type="entry name" value="ADENOSYLCOBINAMIDE-GDP RIBAZOLETRANSFERASE"/>
    <property type="match status" value="1"/>
</dbReference>
<dbReference type="PANTHER" id="PTHR34148:SF1">
    <property type="entry name" value="ADENOSYLCOBINAMIDE-GDP RIBAZOLETRANSFERASE"/>
    <property type="match status" value="1"/>
</dbReference>
<keyword evidence="11 19" id="KW-0460">Magnesium</keyword>
<comment type="similarity">
    <text evidence="4 19">Belongs to the CobS family.</text>
</comment>
<dbReference type="GO" id="GO:0005886">
    <property type="term" value="C:plasma membrane"/>
    <property type="evidence" value="ECO:0007669"/>
    <property type="project" value="UniProtKB-SubCell"/>
</dbReference>
<name>A0A3N2RJ66_LYSEN</name>
<evidence type="ECO:0000256" key="18">
    <source>
        <dbReference type="ARBA" id="ARBA00049504"/>
    </source>
</evidence>
<evidence type="ECO:0000256" key="6">
    <source>
        <dbReference type="ARBA" id="ARBA00015850"/>
    </source>
</evidence>
<organism evidence="20 21">
    <name type="scientific">Lysobacter enzymogenes</name>
    <dbReference type="NCBI Taxonomy" id="69"/>
    <lineage>
        <taxon>Bacteria</taxon>
        <taxon>Pseudomonadati</taxon>
        <taxon>Pseudomonadota</taxon>
        <taxon>Gammaproteobacteria</taxon>
        <taxon>Lysobacterales</taxon>
        <taxon>Lysobacteraceae</taxon>
        <taxon>Lysobacter</taxon>
    </lineage>
</organism>
<comment type="catalytic activity">
    <reaction evidence="18 19">
        <text>alpha-ribazole 5'-phosphate + adenosylcob(III)inamide-GDP = adenosylcob(III)alamin 5'-phosphate + GMP + H(+)</text>
        <dbReference type="Rhea" id="RHEA:23560"/>
        <dbReference type="ChEBI" id="CHEBI:15378"/>
        <dbReference type="ChEBI" id="CHEBI:57918"/>
        <dbReference type="ChEBI" id="CHEBI:58115"/>
        <dbReference type="ChEBI" id="CHEBI:60487"/>
        <dbReference type="ChEBI" id="CHEBI:60493"/>
        <dbReference type="EC" id="2.7.8.26"/>
    </reaction>
</comment>
<evidence type="ECO:0000256" key="8">
    <source>
        <dbReference type="ARBA" id="ARBA00022573"/>
    </source>
</evidence>
<dbReference type="EC" id="2.7.8.26" evidence="5 19"/>
<evidence type="ECO:0000256" key="5">
    <source>
        <dbReference type="ARBA" id="ARBA00013200"/>
    </source>
</evidence>
<keyword evidence="8 19" id="KW-0169">Cobalamin biosynthesis</keyword>
<comment type="subcellular location">
    <subcellularLocation>
        <location evidence="2 19">Cell membrane</location>
        <topology evidence="2 19">Multi-pass membrane protein</topology>
    </subcellularLocation>
</comment>
<evidence type="ECO:0000256" key="11">
    <source>
        <dbReference type="ARBA" id="ARBA00022842"/>
    </source>
</evidence>
<comment type="caution">
    <text evidence="20">The sequence shown here is derived from an EMBL/GenBank/DDBJ whole genome shotgun (WGS) entry which is preliminary data.</text>
</comment>
<proteinExistence type="inferred from homology"/>
<evidence type="ECO:0000256" key="17">
    <source>
        <dbReference type="ARBA" id="ARBA00048623"/>
    </source>
</evidence>
<feature type="transmembrane region" description="Helical" evidence="19">
    <location>
        <begin position="33"/>
        <end position="52"/>
    </location>
</feature>
<keyword evidence="13 19" id="KW-0472">Membrane</keyword>
<dbReference type="Proteomes" id="UP000275910">
    <property type="component" value="Unassembled WGS sequence"/>
</dbReference>